<dbReference type="EMBL" id="GBRH01277641">
    <property type="protein sequence ID" value="JAD20254.1"/>
    <property type="molecule type" value="Transcribed_RNA"/>
</dbReference>
<reference evidence="1" key="1">
    <citation type="submission" date="2014-09" db="EMBL/GenBank/DDBJ databases">
        <authorList>
            <person name="Magalhaes I.L.F."/>
            <person name="Oliveira U."/>
            <person name="Santos F.R."/>
            <person name="Vidigal T.H.D.A."/>
            <person name="Brescovit A.D."/>
            <person name="Santos A.J."/>
        </authorList>
    </citation>
    <scope>NUCLEOTIDE SEQUENCE</scope>
    <source>
        <tissue evidence="1">Shoot tissue taken approximately 20 cm above the soil surface</tissue>
    </source>
</reference>
<protein>
    <submittedName>
        <fullName evidence="1">Uncharacterized protein</fullName>
    </submittedName>
</protein>
<reference evidence="1" key="2">
    <citation type="journal article" date="2015" name="Data Brief">
        <title>Shoot transcriptome of the giant reed, Arundo donax.</title>
        <authorList>
            <person name="Barrero R.A."/>
            <person name="Guerrero F.D."/>
            <person name="Moolhuijzen P."/>
            <person name="Goolsby J.A."/>
            <person name="Tidwell J."/>
            <person name="Bellgard S.E."/>
            <person name="Bellgard M.I."/>
        </authorList>
    </citation>
    <scope>NUCLEOTIDE SEQUENCE</scope>
    <source>
        <tissue evidence="1">Shoot tissue taken approximately 20 cm above the soil surface</tissue>
    </source>
</reference>
<accession>A0A0A8Y391</accession>
<name>A0A0A8Y391_ARUDO</name>
<organism evidence="1">
    <name type="scientific">Arundo donax</name>
    <name type="common">Giant reed</name>
    <name type="synonym">Donax arundinaceus</name>
    <dbReference type="NCBI Taxonomy" id="35708"/>
    <lineage>
        <taxon>Eukaryota</taxon>
        <taxon>Viridiplantae</taxon>
        <taxon>Streptophyta</taxon>
        <taxon>Embryophyta</taxon>
        <taxon>Tracheophyta</taxon>
        <taxon>Spermatophyta</taxon>
        <taxon>Magnoliopsida</taxon>
        <taxon>Liliopsida</taxon>
        <taxon>Poales</taxon>
        <taxon>Poaceae</taxon>
        <taxon>PACMAD clade</taxon>
        <taxon>Arundinoideae</taxon>
        <taxon>Arundineae</taxon>
        <taxon>Arundo</taxon>
    </lineage>
</organism>
<proteinExistence type="predicted"/>
<sequence>MQKAYNHAIAQHSHTSEICRFELLLHRVLNLHQIGIDI</sequence>
<evidence type="ECO:0000313" key="1">
    <source>
        <dbReference type="EMBL" id="JAD20254.1"/>
    </source>
</evidence>
<dbReference type="AlphaFoldDB" id="A0A0A8Y391"/>